<organism evidence="1">
    <name type="scientific">bioreactor metagenome</name>
    <dbReference type="NCBI Taxonomy" id="1076179"/>
    <lineage>
        <taxon>unclassified sequences</taxon>
        <taxon>metagenomes</taxon>
        <taxon>ecological metagenomes</taxon>
    </lineage>
</organism>
<protein>
    <submittedName>
        <fullName evidence="1">Uncharacterized protein</fullName>
    </submittedName>
</protein>
<name>A0A645F3W0_9ZZZZ</name>
<gene>
    <name evidence="1" type="ORF">SDC9_155397</name>
</gene>
<reference evidence="1" key="1">
    <citation type="submission" date="2019-08" db="EMBL/GenBank/DDBJ databases">
        <authorList>
            <person name="Kucharzyk K."/>
            <person name="Murdoch R.W."/>
            <person name="Higgins S."/>
            <person name="Loffler F."/>
        </authorList>
    </citation>
    <scope>NUCLEOTIDE SEQUENCE</scope>
</reference>
<dbReference type="AlphaFoldDB" id="A0A645F3W0"/>
<accession>A0A645F3W0</accession>
<comment type="caution">
    <text evidence="1">The sequence shown here is derived from an EMBL/GenBank/DDBJ whole genome shotgun (WGS) entry which is preliminary data.</text>
</comment>
<evidence type="ECO:0000313" key="1">
    <source>
        <dbReference type="EMBL" id="MPN08119.1"/>
    </source>
</evidence>
<sequence>MRHVCQIGCTRQSIGGQVQVEHLPQMAGHAKPVVVAGVAVRIGPTGVVSPAGAVGVVIEDEKRRLHGRVHRCGGRHRT</sequence>
<dbReference type="EMBL" id="VSSQ01054139">
    <property type="protein sequence ID" value="MPN08119.1"/>
    <property type="molecule type" value="Genomic_DNA"/>
</dbReference>
<proteinExistence type="predicted"/>